<feature type="transmembrane region" description="Helical" evidence="6">
    <location>
        <begin position="405"/>
        <end position="424"/>
    </location>
</feature>
<name>A0A1S3JKE3_LINAN</name>
<feature type="transmembrane region" description="Helical" evidence="6">
    <location>
        <begin position="172"/>
        <end position="198"/>
    </location>
</feature>
<feature type="compositionally biased region" description="Low complexity" evidence="5">
    <location>
        <begin position="537"/>
        <end position="547"/>
    </location>
</feature>
<feature type="transmembrane region" description="Helical" evidence="6">
    <location>
        <begin position="381"/>
        <end position="399"/>
    </location>
</feature>
<evidence type="ECO:0000313" key="8">
    <source>
        <dbReference type="RefSeq" id="XP_013410843.1"/>
    </source>
</evidence>
<feature type="transmembrane region" description="Helical" evidence="6">
    <location>
        <begin position="467"/>
        <end position="493"/>
    </location>
</feature>
<reference evidence="8" key="1">
    <citation type="submission" date="2025-08" db="UniProtKB">
        <authorList>
            <consortium name="RefSeq"/>
        </authorList>
    </citation>
    <scope>IDENTIFICATION</scope>
    <source>
        <tissue evidence="8">Gonads</tissue>
    </source>
</reference>
<feature type="transmembrane region" description="Helical" evidence="6">
    <location>
        <begin position="312"/>
        <end position="335"/>
    </location>
</feature>
<dbReference type="FunCoup" id="A0A1S3JKE3">
    <property type="interactions" value="124"/>
</dbReference>
<dbReference type="OMA" id="DHWIAQI"/>
<dbReference type="OrthoDB" id="3026777at2759"/>
<evidence type="ECO:0000256" key="4">
    <source>
        <dbReference type="ARBA" id="ARBA00023136"/>
    </source>
</evidence>
<organism evidence="7 8">
    <name type="scientific">Lingula anatina</name>
    <name type="common">Brachiopod</name>
    <name type="synonym">Lingula unguis</name>
    <dbReference type="NCBI Taxonomy" id="7574"/>
    <lineage>
        <taxon>Eukaryota</taxon>
        <taxon>Metazoa</taxon>
        <taxon>Spiralia</taxon>
        <taxon>Lophotrochozoa</taxon>
        <taxon>Brachiopoda</taxon>
        <taxon>Linguliformea</taxon>
        <taxon>Lingulata</taxon>
        <taxon>Lingulida</taxon>
        <taxon>Linguloidea</taxon>
        <taxon>Lingulidae</taxon>
        <taxon>Lingula</taxon>
    </lineage>
</organism>
<gene>
    <name evidence="8" type="primary">LOC106174020</name>
</gene>
<dbReference type="PANTHER" id="PTHR23507:SF1">
    <property type="entry name" value="FI18259P1-RELATED"/>
    <property type="match status" value="1"/>
</dbReference>
<dbReference type="AlphaFoldDB" id="A0A1S3JKE3"/>
<protein>
    <submittedName>
        <fullName evidence="8">Proton-coupled folate transporter</fullName>
    </submittedName>
</protein>
<feature type="transmembrane region" description="Helical" evidence="6">
    <location>
        <begin position="114"/>
        <end position="133"/>
    </location>
</feature>
<dbReference type="Pfam" id="PF07690">
    <property type="entry name" value="MFS_1"/>
    <property type="match status" value="1"/>
</dbReference>
<keyword evidence="7" id="KW-1185">Reference proteome</keyword>
<dbReference type="Proteomes" id="UP000085678">
    <property type="component" value="Unplaced"/>
</dbReference>
<dbReference type="KEGG" id="lak:106174020"/>
<dbReference type="RefSeq" id="XP_013410843.1">
    <property type="nucleotide sequence ID" value="XM_013555389.2"/>
</dbReference>
<sequence>MQQIEQSTDGVVETESSFMDPPQRHLQSPRNSLKDQEIPQPPVKPKRRIIVEPVVFLYFMAAAACSPLMIFYVEKKVYERFHVNVTVSNSSSVSLCDKNQTTNDRLIQENAAMWNMYLTIAYMIPSVISTVVFGAHSDRAGRKPYLLLPCFSGVLYLGITALIVQLDLPLEYLLISNVLGGSLGGYTILFLGAIAYTADTTTDGQRGFRILVLDCLVLLGFAIGVVSVDYWIALDNQSDTAFLSKALVIGALLTVTAIYVVLFVPETVKQEPTAKLFSVKNIASVVSIYTTENSVTTGGNGTTGRRKWKLRILFASLLFVAMVLSPPIISIEIFYVLNRPFCWDAELLGTFLASTMVLMAFGAALGLFVMQHWWKMSDIGIALVALVSVMAASVLQAFANKTELMFVSSVLGMLALLIIPMIRAQMSKTVHPKKQGALFASVAAVETLCALLSSVTFYPVYSATVDIFNGAVFLAVAAYLCMGFLLLCVHVIYSRRRRPGRESLKIGDVLKRSYSSCQSSSAYSSVAEDPVHPGELVESNENESNVS</sequence>
<feature type="transmembrane region" description="Helical" evidence="6">
    <location>
        <begin position="347"/>
        <end position="369"/>
    </location>
</feature>
<evidence type="ECO:0000313" key="7">
    <source>
        <dbReference type="Proteomes" id="UP000085678"/>
    </source>
</evidence>
<dbReference type="PANTHER" id="PTHR23507">
    <property type="entry name" value="ZGC:174356"/>
    <property type="match status" value="1"/>
</dbReference>
<dbReference type="GeneID" id="106174020"/>
<proteinExistence type="predicted"/>
<dbReference type="GO" id="GO:0022857">
    <property type="term" value="F:transmembrane transporter activity"/>
    <property type="evidence" value="ECO:0007669"/>
    <property type="project" value="InterPro"/>
</dbReference>
<evidence type="ECO:0000256" key="6">
    <source>
        <dbReference type="SAM" id="Phobius"/>
    </source>
</evidence>
<feature type="transmembrane region" description="Helical" evidence="6">
    <location>
        <begin position="210"/>
        <end position="234"/>
    </location>
</feature>
<evidence type="ECO:0000256" key="3">
    <source>
        <dbReference type="ARBA" id="ARBA00022989"/>
    </source>
</evidence>
<dbReference type="Gene3D" id="1.20.1250.20">
    <property type="entry name" value="MFS general substrate transporter like domains"/>
    <property type="match status" value="1"/>
</dbReference>
<feature type="transmembrane region" description="Helical" evidence="6">
    <location>
        <begin position="246"/>
        <end position="265"/>
    </location>
</feature>
<dbReference type="InterPro" id="IPR036259">
    <property type="entry name" value="MFS_trans_sf"/>
</dbReference>
<evidence type="ECO:0000256" key="2">
    <source>
        <dbReference type="ARBA" id="ARBA00022692"/>
    </source>
</evidence>
<dbReference type="InterPro" id="IPR011701">
    <property type="entry name" value="MFS"/>
</dbReference>
<feature type="transmembrane region" description="Helical" evidence="6">
    <location>
        <begin position="436"/>
        <end position="461"/>
    </location>
</feature>
<keyword evidence="2 6" id="KW-0812">Transmembrane</keyword>
<evidence type="ECO:0000256" key="1">
    <source>
        <dbReference type="ARBA" id="ARBA00004141"/>
    </source>
</evidence>
<feature type="transmembrane region" description="Helical" evidence="6">
    <location>
        <begin position="145"/>
        <end position="166"/>
    </location>
</feature>
<feature type="compositionally biased region" description="Polar residues" evidence="5">
    <location>
        <begin position="1"/>
        <end position="17"/>
    </location>
</feature>
<keyword evidence="4 6" id="KW-0472">Membrane</keyword>
<comment type="subcellular location">
    <subcellularLocation>
        <location evidence="1">Membrane</location>
        <topology evidence="1">Multi-pass membrane protein</topology>
    </subcellularLocation>
</comment>
<evidence type="ECO:0000256" key="5">
    <source>
        <dbReference type="SAM" id="MobiDB-lite"/>
    </source>
</evidence>
<accession>A0A1S3JKE3</accession>
<keyword evidence="3 6" id="KW-1133">Transmembrane helix</keyword>
<feature type="region of interest" description="Disordered" evidence="5">
    <location>
        <begin position="521"/>
        <end position="547"/>
    </location>
</feature>
<feature type="transmembrane region" description="Helical" evidence="6">
    <location>
        <begin position="54"/>
        <end position="73"/>
    </location>
</feature>
<dbReference type="InParanoid" id="A0A1S3JKE3"/>
<dbReference type="SUPFAM" id="SSF103473">
    <property type="entry name" value="MFS general substrate transporter"/>
    <property type="match status" value="1"/>
</dbReference>
<dbReference type="GO" id="GO:0016020">
    <property type="term" value="C:membrane"/>
    <property type="evidence" value="ECO:0007669"/>
    <property type="project" value="UniProtKB-SubCell"/>
</dbReference>
<feature type="region of interest" description="Disordered" evidence="5">
    <location>
        <begin position="1"/>
        <end position="42"/>
    </location>
</feature>